<organism evidence="1 2">
    <name type="scientific">Tannerella forsythia (strain ATCC 43037 / JCM 10827 / CCUG 21028 A / KCTC 5666 / FDC 338)</name>
    <name type="common">Bacteroides forsythus</name>
    <dbReference type="NCBI Taxonomy" id="203275"/>
    <lineage>
        <taxon>Bacteria</taxon>
        <taxon>Pseudomonadati</taxon>
        <taxon>Bacteroidota</taxon>
        <taxon>Bacteroidia</taxon>
        <taxon>Bacteroidales</taxon>
        <taxon>Tannerellaceae</taxon>
        <taxon>Tannerella</taxon>
    </lineage>
</organism>
<protein>
    <submittedName>
        <fullName evidence="1">Uncharacterized protein</fullName>
    </submittedName>
</protein>
<proteinExistence type="predicted"/>
<dbReference type="KEGG" id="tfo:BFO_0560"/>
<dbReference type="HOGENOM" id="CLU_3158737_0_0_10"/>
<reference evidence="2" key="1">
    <citation type="submission" date="2011-12" db="EMBL/GenBank/DDBJ databases">
        <title>Complete sequence of Tannerella forsythia ATCC 43037.</title>
        <authorList>
            <person name="Dewhirst F."/>
            <person name="Tanner A."/>
            <person name="Izard J."/>
            <person name="Brinkac L."/>
            <person name="Durkin A.S."/>
            <person name="Hostetler J."/>
            <person name="Shetty J."/>
            <person name="Torralba M."/>
            <person name="Gill S."/>
            <person name="Nelson K."/>
        </authorList>
    </citation>
    <scope>NUCLEOTIDE SEQUENCE [LARGE SCALE GENOMIC DNA]</scope>
    <source>
        <strain evidence="2">ATCC 43037 / JCM 10827 / CCUG 33226 / KCTC 5666 / FDC 338</strain>
    </source>
</reference>
<dbReference type="Proteomes" id="UP000005436">
    <property type="component" value="Chromosome"/>
</dbReference>
<dbReference type="STRING" id="203275.BFO_0560"/>
<dbReference type="EMBL" id="CP003191">
    <property type="protein sequence ID" value="AEW20912.1"/>
    <property type="molecule type" value="Genomic_DNA"/>
</dbReference>
<sequence length="48" mass="5535">MYISINPCKTKQKTKNSLSLPQIEQIRRRNCQTLHLSGKALFFGQAKN</sequence>
<dbReference type="AlphaFoldDB" id="G8ULW0"/>
<name>G8ULW0_TANFA</name>
<evidence type="ECO:0000313" key="1">
    <source>
        <dbReference type="EMBL" id="AEW20912.1"/>
    </source>
</evidence>
<keyword evidence="2" id="KW-1185">Reference proteome</keyword>
<gene>
    <name evidence="1" type="ordered locus">BFO_0560</name>
</gene>
<evidence type="ECO:0000313" key="2">
    <source>
        <dbReference type="Proteomes" id="UP000005436"/>
    </source>
</evidence>
<accession>G8ULW0</accession>